<dbReference type="EMBL" id="QLTA01000002">
    <property type="protein sequence ID" value="RAR86094.1"/>
    <property type="molecule type" value="Genomic_DNA"/>
</dbReference>
<sequence length="400" mass="44625">MAEIGDGARFTVDGVRQQFQEQIDFFRRKLNLPSETWRDIQRAAHDRAFMVAGTARADLLADLRQAMDKAVQGGSIGEFRKQFASIVAQRGWTGWTGEGSQAGEAWRTRVIYQTNVATSYAAGRRAQLLDPALLSRRPFWRYVHNDSVSHPRPLHKRWGDMRLTLRHDHPFWTTHFPPNGWGCKCRVVAAAAPTESDAIAPPAGWDAIDPRTGAEAGIDEGWDYAPGARTDDDLRAFVQEKLISYPPAISTALSRDVNRYINAEQLVPDFVRDVLGDRQRRDPLWLGFVERPDWLAKATDVDTQGYTLLLPADAPRHVQASHGFDGGGQRPPVPEDFAQIESVLNDPDQLRPGEMSRQGNPTVVATKAIGGETFRAVWEVLAGKRNRSLQLSSLVIKTAK</sequence>
<gene>
    <name evidence="2" type="ORF">AX018_100255</name>
</gene>
<evidence type="ECO:0000313" key="2">
    <source>
        <dbReference type="EMBL" id="RAR86094.1"/>
    </source>
</evidence>
<accession>A0A328ZKD2</accession>
<name>A0A328ZKD2_9BURK</name>
<dbReference type="AlphaFoldDB" id="A0A328ZKD2"/>
<proteinExistence type="predicted"/>
<comment type="caution">
    <text evidence="2">The sequence shown here is derived from an EMBL/GenBank/DDBJ whole genome shotgun (WGS) entry which is preliminary data.</text>
</comment>
<feature type="domain" description="Phage head morphogenesis" evidence="1">
    <location>
        <begin position="67"/>
        <end position="187"/>
    </location>
</feature>
<dbReference type="RefSeq" id="WP_111875465.1">
    <property type="nucleotide sequence ID" value="NZ_CBCSGC010000002.1"/>
</dbReference>
<protein>
    <submittedName>
        <fullName evidence="2">Phage Mu protein F like protein</fullName>
    </submittedName>
</protein>
<keyword evidence="3" id="KW-1185">Reference proteome</keyword>
<evidence type="ECO:0000259" key="1">
    <source>
        <dbReference type="Pfam" id="PF04233"/>
    </source>
</evidence>
<dbReference type="Proteomes" id="UP000248856">
    <property type="component" value="Unassembled WGS sequence"/>
</dbReference>
<dbReference type="InterPro" id="IPR006528">
    <property type="entry name" value="Phage_head_morphogenesis_dom"/>
</dbReference>
<reference evidence="2 3" key="1">
    <citation type="submission" date="2018-06" db="EMBL/GenBank/DDBJ databases">
        <title>Genomic Encyclopedia of Archaeal and Bacterial Type Strains, Phase II (KMG-II): from individual species to whole genera.</title>
        <authorList>
            <person name="Goeker M."/>
        </authorList>
    </citation>
    <scope>NUCLEOTIDE SEQUENCE [LARGE SCALE GENOMIC DNA]</scope>
    <source>
        <strain evidence="2 3">CFPB 3232</strain>
    </source>
</reference>
<dbReference type="OrthoDB" id="9813502at2"/>
<dbReference type="Pfam" id="PF04233">
    <property type="entry name" value="Phage_Mu_F"/>
    <property type="match status" value="1"/>
</dbReference>
<evidence type="ECO:0000313" key="3">
    <source>
        <dbReference type="Proteomes" id="UP000248856"/>
    </source>
</evidence>
<organism evidence="2 3">
    <name type="scientific">Paracidovorax anthurii</name>
    <dbReference type="NCBI Taxonomy" id="78229"/>
    <lineage>
        <taxon>Bacteria</taxon>
        <taxon>Pseudomonadati</taxon>
        <taxon>Pseudomonadota</taxon>
        <taxon>Betaproteobacteria</taxon>
        <taxon>Burkholderiales</taxon>
        <taxon>Comamonadaceae</taxon>
        <taxon>Paracidovorax</taxon>
    </lineage>
</organism>